<evidence type="ECO:0008006" key="3">
    <source>
        <dbReference type="Google" id="ProtNLM"/>
    </source>
</evidence>
<dbReference type="RefSeq" id="WP_344090127.1">
    <property type="nucleotide sequence ID" value="NZ_BAAAHB010000026.1"/>
</dbReference>
<organism evidence="1 2">
    <name type="scientific">Streptomyces stramineus</name>
    <dbReference type="NCBI Taxonomy" id="173861"/>
    <lineage>
        <taxon>Bacteria</taxon>
        <taxon>Bacillati</taxon>
        <taxon>Actinomycetota</taxon>
        <taxon>Actinomycetes</taxon>
        <taxon>Kitasatosporales</taxon>
        <taxon>Streptomycetaceae</taxon>
        <taxon>Streptomyces</taxon>
    </lineage>
</organism>
<evidence type="ECO:0000313" key="1">
    <source>
        <dbReference type="EMBL" id="GAA0464418.1"/>
    </source>
</evidence>
<dbReference type="Proteomes" id="UP001499895">
    <property type="component" value="Unassembled WGS sequence"/>
</dbReference>
<gene>
    <name evidence="1" type="ORF">GCM10009544_28460</name>
</gene>
<name>A0ABP3JUG1_9ACTN</name>
<proteinExistence type="predicted"/>
<reference evidence="2" key="1">
    <citation type="journal article" date="2019" name="Int. J. Syst. Evol. Microbiol.">
        <title>The Global Catalogue of Microorganisms (GCM) 10K type strain sequencing project: providing services to taxonomists for standard genome sequencing and annotation.</title>
        <authorList>
            <consortium name="The Broad Institute Genomics Platform"/>
            <consortium name="The Broad Institute Genome Sequencing Center for Infectious Disease"/>
            <person name="Wu L."/>
            <person name="Ma J."/>
        </authorList>
    </citation>
    <scope>NUCLEOTIDE SEQUENCE [LARGE SCALE GENOMIC DNA]</scope>
    <source>
        <strain evidence="2">JCM 10649</strain>
    </source>
</reference>
<evidence type="ECO:0000313" key="2">
    <source>
        <dbReference type="Proteomes" id="UP001499895"/>
    </source>
</evidence>
<sequence>MTMTNAQREAYQADVDRLTRRFRAFAHEIAGVRPRRLGTQPLSPLTAVSTVAEAVDCQRPDVDTEDLRAALRLLSRARRSMEFDELMLLARAKQDFTWDEIGALTGIGDRRLAHQRYTRLRDRLAPNGLDIEDADVEPGTPQNGDQS</sequence>
<protein>
    <recommendedName>
        <fullName evidence="3">DNA-binding protein</fullName>
    </recommendedName>
</protein>
<keyword evidence="2" id="KW-1185">Reference proteome</keyword>
<accession>A0ABP3JUG1</accession>
<comment type="caution">
    <text evidence="1">The sequence shown here is derived from an EMBL/GenBank/DDBJ whole genome shotgun (WGS) entry which is preliminary data.</text>
</comment>
<dbReference type="EMBL" id="BAAAHB010000026">
    <property type="protein sequence ID" value="GAA0464418.1"/>
    <property type="molecule type" value="Genomic_DNA"/>
</dbReference>